<feature type="domain" description="Major facilitator superfamily (MFS) profile" evidence="8">
    <location>
        <begin position="29"/>
        <end position="478"/>
    </location>
</feature>
<feature type="transmembrane region" description="Helical" evidence="7">
    <location>
        <begin position="253"/>
        <end position="277"/>
    </location>
</feature>
<feature type="transmembrane region" description="Helical" evidence="7">
    <location>
        <begin position="27"/>
        <end position="48"/>
    </location>
</feature>
<accession>A0A5C2RXZ5</accession>
<feature type="transmembrane region" description="Helical" evidence="7">
    <location>
        <begin position="95"/>
        <end position="113"/>
    </location>
</feature>
<feature type="transmembrane region" description="Helical" evidence="7">
    <location>
        <begin position="119"/>
        <end position="143"/>
    </location>
</feature>
<reference evidence="9" key="1">
    <citation type="journal article" date="2018" name="Genome Biol. Evol.">
        <title>Genomics and development of Lentinus tigrinus, a white-rot wood-decaying mushroom with dimorphic fruiting bodies.</title>
        <authorList>
            <person name="Wu B."/>
            <person name="Xu Z."/>
            <person name="Knudson A."/>
            <person name="Carlson A."/>
            <person name="Chen N."/>
            <person name="Kovaka S."/>
            <person name="LaButti K."/>
            <person name="Lipzen A."/>
            <person name="Pennachio C."/>
            <person name="Riley R."/>
            <person name="Schakwitz W."/>
            <person name="Umezawa K."/>
            <person name="Ohm R.A."/>
            <person name="Grigoriev I.V."/>
            <person name="Nagy L.G."/>
            <person name="Gibbons J."/>
            <person name="Hibbett D."/>
        </authorList>
    </citation>
    <scope>NUCLEOTIDE SEQUENCE [LARGE SCALE GENOMIC DNA]</scope>
    <source>
        <strain evidence="9">ALCF2SS1-6</strain>
    </source>
</reference>
<feature type="transmembrane region" description="Helical" evidence="7">
    <location>
        <begin position="155"/>
        <end position="174"/>
    </location>
</feature>
<evidence type="ECO:0000313" key="9">
    <source>
        <dbReference type="EMBL" id="RPD55888.1"/>
    </source>
</evidence>
<dbReference type="GO" id="GO:0005886">
    <property type="term" value="C:plasma membrane"/>
    <property type="evidence" value="ECO:0007669"/>
    <property type="project" value="TreeGrafter"/>
</dbReference>
<evidence type="ECO:0000256" key="4">
    <source>
        <dbReference type="ARBA" id="ARBA00022989"/>
    </source>
</evidence>
<keyword evidence="10" id="KW-1185">Reference proteome</keyword>
<gene>
    <name evidence="9" type="ORF">L227DRAFT_509431</name>
</gene>
<dbReference type="AlphaFoldDB" id="A0A5C2RXZ5"/>
<dbReference type="EMBL" id="ML122292">
    <property type="protein sequence ID" value="RPD55888.1"/>
    <property type="molecule type" value="Genomic_DNA"/>
</dbReference>
<dbReference type="SUPFAM" id="SSF103473">
    <property type="entry name" value="MFS general substrate transporter"/>
    <property type="match status" value="1"/>
</dbReference>
<evidence type="ECO:0000256" key="7">
    <source>
        <dbReference type="SAM" id="Phobius"/>
    </source>
</evidence>
<organism evidence="9 10">
    <name type="scientific">Lentinus tigrinus ALCF2SS1-6</name>
    <dbReference type="NCBI Taxonomy" id="1328759"/>
    <lineage>
        <taxon>Eukaryota</taxon>
        <taxon>Fungi</taxon>
        <taxon>Dikarya</taxon>
        <taxon>Basidiomycota</taxon>
        <taxon>Agaricomycotina</taxon>
        <taxon>Agaricomycetes</taxon>
        <taxon>Polyporales</taxon>
        <taxon>Polyporaceae</taxon>
        <taxon>Lentinus</taxon>
    </lineage>
</organism>
<feature type="transmembrane region" description="Helical" evidence="7">
    <location>
        <begin position="368"/>
        <end position="398"/>
    </location>
</feature>
<dbReference type="PANTHER" id="PTHR23502:SF51">
    <property type="entry name" value="QUINIDINE RESISTANCE PROTEIN 1-RELATED"/>
    <property type="match status" value="1"/>
</dbReference>
<comment type="subcellular location">
    <subcellularLocation>
        <location evidence="1">Membrane</location>
        <topology evidence="1">Multi-pass membrane protein</topology>
    </subcellularLocation>
</comment>
<evidence type="ECO:0000256" key="6">
    <source>
        <dbReference type="ARBA" id="ARBA00023180"/>
    </source>
</evidence>
<dbReference type="Gene3D" id="1.20.1250.20">
    <property type="entry name" value="MFS general substrate transporter like domains"/>
    <property type="match status" value="1"/>
</dbReference>
<evidence type="ECO:0000256" key="1">
    <source>
        <dbReference type="ARBA" id="ARBA00004141"/>
    </source>
</evidence>
<dbReference type="InterPro" id="IPR020846">
    <property type="entry name" value="MFS_dom"/>
</dbReference>
<proteinExistence type="predicted"/>
<protein>
    <submittedName>
        <fullName evidence="9">MFS general substrate transporter</fullName>
    </submittedName>
</protein>
<name>A0A5C2RXZ5_9APHY</name>
<feature type="transmembrane region" description="Helical" evidence="7">
    <location>
        <begin position="186"/>
        <end position="205"/>
    </location>
</feature>
<dbReference type="Pfam" id="PF07690">
    <property type="entry name" value="MFS_1"/>
    <property type="match status" value="1"/>
</dbReference>
<keyword evidence="2" id="KW-0813">Transport</keyword>
<evidence type="ECO:0000313" key="10">
    <source>
        <dbReference type="Proteomes" id="UP000313359"/>
    </source>
</evidence>
<keyword evidence="4 7" id="KW-1133">Transmembrane helix</keyword>
<evidence type="ECO:0000256" key="5">
    <source>
        <dbReference type="ARBA" id="ARBA00023136"/>
    </source>
</evidence>
<feature type="transmembrane region" description="Helical" evidence="7">
    <location>
        <begin position="454"/>
        <end position="473"/>
    </location>
</feature>
<sequence>MSSSKNDAPSDEPQTKAYSIYTAPEKWFIVGLTGFAAMFSPLTANIYFPAIPTIAAVFHKSIELINLTVTVYMIVQGISPMFWGTMSDRWGRRPMFIGCMVVLCGACVGLALVPTDAYWLLMVLRCLQAAGSASTIALGAGAIADIAAPAHRGSFFGIWNIGPMVGPCVGPVLGGVLADKLGWRSIFWFLVISSGVCGLVIVTLLPETLRALVGDGSVSPPRFYMPLIPVIGKAQHAPDHSSRGNRRGFANPLLLFLYPDVTIILLFNALVYAEFYAVTATISTLFQPTYPFLNETETGLCFLAIGGGMMMGGVSNGELLDWDYQRVKRKVLRKLEQDPENKVKPEDVTKDEHFPIEVARLRMMPAMFAIYVAACIGYGWCLEAGVNIAGPLILQIIIGWTSMSMMNSAQTLIIDLAPSHGSAITACNNLVRCSFGAVAVSVIDPILKHLGTGWTYVLLSGICIVFSPSYYVLMHYGPKWRVQRRARRQATQGSKA</sequence>
<dbReference type="InterPro" id="IPR036259">
    <property type="entry name" value="MFS_trans_sf"/>
</dbReference>
<keyword evidence="6" id="KW-0325">Glycoprotein</keyword>
<dbReference type="InterPro" id="IPR011701">
    <property type="entry name" value="MFS"/>
</dbReference>
<evidence type="ECO:0000256" key="2">
    <source>
        <dbReference type="ARBA" id="ARBA00022448"/>
    </source>
</evidence>
<dbReference type="GO" id="GO:0140115">
    <property type="term" value="P:export across plasma membrane"/>
    <property type="evidence" value="ECO:0007669"/>
    <property type="project" value="UniProtKB-ARBA"/>
</dbReference>
<dbReference type="STRING" id="1328759.A0A5C2RXZ5"/>
<evidence type="ECO:0000256" key="3">
    <source>
        <dbReference type="ARBA" id="ARBA00022692"/>
    </source>
</evidence>
<evidence type="ECO:0000259" key="8">
    <source>
        <dbReference type="PROSITE" id="PS50850"/>
    </source>
</evidence>
<dbReference type="PANTHER" id="PTHR23502">
    <property type="entry name" value="MAJOR FACILITATOR SUPERFAMILY"/>
    <property type="match status" value="1"/>
</dbReference>
<dbReference type="FunFam" id="1.20.1250.20:FF:000172">
    <property type="entry name" value="MFS multidrug resistance transporter"/>
    <property type="match status" value="1"/>
</dbReference>
<keyword evidence="5 7" id="KW-0472">Membrane</keyword>
<dbReference type="Proteomes" id="UP000313359">
    <property type="component" value="Unassembled WGS sequence"/>
</dbReference>
<dbReference type="FunFam" id="1.20.1720.10:FF:000009">
    <property type="entry name" value="MFS multidrug transporter"/>
    <property type="match status" value="1"/>
</dbReference>
<dbReference type="GO" id="GO:0015137">
    <property type="term" value="F:citrate transmembrane transporter activity"/>
    <property type="evidence" value="ECO:0007669"/>
    <property type="project" value="UniProtKB-ARBA"/>
</dbReference>
<feature type="transmembrane region" description="Helical" evidence="7">
    <location>
        <begin position="64"/>
        <end position="83"/>
    </location>
</feature>
<dbReference type="OrthoDB" id="440553at2759"/>
<keyword evidence="3 7" id="KW-0812">Transmembrane</keyword>
<dbReference type="PROSITE" id="PS50850">
    <property type="entry name" value="MFS"/>
    <property type="match status" value="1"/>
</dbReference>